<feature type="chain" id="PRO_5046200694" description="MBL fold metallo-hydrolase" evidence="1">
    <location>
        <begin position="19"/>
        <end position="512"/>
    </location>
</feature>
<proteinExistence type="predicted"/>
<dbReference type="RefSeq" id="WP_370563303.1">
    <property type="nucleotide sequence ID" value="NZ_JBFWIB010000003.1"/>
</dbReference>
<comment type="caution">
    <text evidence="2">The sequence shown here is derived from an EMBL/GenBank/DDBJ whole genome shotgun (WGS) entry which is preliminary data.</text>
</comment>
<keyword evidence="3" id="KW-1185">Reference proteome</keyword>
<dbReference type="InterPro" id="IPR050855">
    <property type="entry name" value="NDM-1-like"/>
</dbReference>
<gene>
    <name evidence="2" type="ORF">AB6713_00940</name>
</gene>
<evidence type="ECO:0000256" key="1">
    <source>
        <dbReference type="SAM" id="SignalP"/>
    </source>
</evidence>
<dbReference type="Proteomes" id="UP001566331">
    <property type="component" value="Unassembled WGS sequence"/>
</dbReference>
<dbReference type="Gene3D" id="3.60.15.10">
    <property type="entry name" value="Ribonuclease Z/Hydroxyacylglutathione hydrolase-like"/>
    <property type="match status" value="1"/>
</dbReference>
<reference evidence="2 3" key="1">
    <citation type="submission" date="2024-07" db="EMBL/GenBank/DDBJ databases">
        <title>Luteimonas salilacus sp. nov., isolated from the shore soil of Salt Lake in Tibet of China.</title>
        <authorList>
            <person name="Zhang X."/>
            <person name="Li A."/>
        </authorList>
    </citation>
    <scope>NUCLEOTIDE SEQUENCE [LARGE SCALE GENOMIC DNA]</scope>
    <source>
        <strain evidence="2 3">B3-2-R+30</strain>
    </source>
</reference>
<dbReference type="EMBL" id="JBFWIC010000001">
    <property type="protein sequence ID" value="MEZ0473189.1"/>
    <property type="molecule type" value="Genomic_DNA"/>
</dbReference>
<dbReference type="PANTHER" id="PTHR42951">
    <property type="entry name" value="METALLO-BETA-LACTAMASE DOMAIN-CONTAINING"/>
    <property type="match status" value="1"/>
</dbReference>
<dbReference type="SUPFAM" id="SSF56281">
    <property type="entry name" value="Metallo-hydrolase/oxidoreductase"/>
    <property type="match status" value="1"/>
</dbReference>
<evidence type="ECO:0000313" key="3">
    <source>
        <dbReference type="Proteomes" id="UP001566331"/>
    </source>
</evidence>
<dbReference type="PANTHER" id="PTHR42951:SF20">
    <property type="entry name" value="BETA LACTAMASE"/>
    <property type="match status" value="1"/>
</dbReference>
<protein>
    <recommendedName>
        <fullName evidence="4">MBL fold metallo-hydrolase</fullName>
    </recommendedName>
</protein>
<keyword evidence="1" id="KW-0732">Signal</keyword>
<organism evidence="2 3">
    <name type="scientific">Luteimonas salinilitoris</name>
    <dbReference type="NCBI Taxonomy" id="3237697"/>
    <lineage>
        <taxon>Bacteria</taxon>
        <taxon>Pseudomonadati</taxon>
        <taxon>Pseudomonadota</taxon>
        <taxon>Gammaproteobacteria</taxon>
        <taxon>Lysobacterales</taxon>
        <taxon>Lysobacteraceae</taxon>
        <taxon>Luteimonas</taxon>
    </lineage>
</organism>
<name>A0ABV4HKB8_9GAMM</name>
<evidence type="ECO:0000313" key="2">
    <source>
        <dbReference type="EMBL" id="MEZ0473189.1"/>
    </source>
</evidence>
<evidence type="ECO:0008006" key="4">
    <source>
        <dbReference type="Google" id="ProtNLM"/>
    </source>
</evidence>
<dbReference type="InterPro" id="IPR036866">
    <property type="entry name" value="RibonucZ/Hydroxyglut_hydro"/>
</dbReference>
<sequence>MKTVLLVLLLSLPFVVPAHERAAEPAAAGSTLASYQQARAVLARAIEVAGGEAAIRRLRNVSLGYTGHRNMINQSRRAFPPWDREPASGSVVVDLEGERMFADNYTSYPGIGRFGGAWALKGDRGVHWEPDRNHHGSEIMMNFSGKDADGPWAFIPRWIPPLMLVDAWDGGTNLRSLGRAVRNGKPMHALVWTQRDGATITMLFDTASGAFSGYESIHDDGVYGDVINCIEYSGWRAIDGVYFPTRRTDWFNDEIARDLELRYRVDAALADSQFELPSGYAQPKETETGERLREIGDGVYLDTHMGGIMIVEFDDFLAVVECPGNYSMSHSTIAAVREAFPGKPVRYVVPSHTHGDHGGGARAYFHAGATLVTTPGHVEFYRRLARVSRTISPDPYDATKTSPSIETFRDKWVISDGSQTMVLYDIGPNAHSEELTMVHLPRQGIVWQADVYFSPGTGGGVNPAMPIGIDFAKKLKSLGIDDFQALLEAHNTRIVTMEEFRRALALAGFRGY</sequence>
<feature type="signal peptide" evidence="1">
    <location>
        <begin position="1"/>
        <end position="18"/>
    </location>
</feature>
<accession>A0ABV4HKB8</accession>